<dbReference type="GO" id="GO:0017116">
    <property type="term" value="F:single-stranded DNA helicase activity"/>
    <property type="evidence" value="ECO:0007669"/>
    <property type="project" value="TreeGrafter"/>
</dbReference>
<evidence type="ECO:0000313" key="14">
    <source>
        <dbReference type="EMBL" id="CAB4985898.1"/>
    </source>
</evidence>
<dbReference type="Gene3D" id="1.10.10.1020">
    <property type="entry name" value="RecBCD complex, subunit RecD, N-terminal domain"/>
    <property type="match status" value="1"/>
</dbReference>
<evidence type="ECO:0000256" key="5">
    <source>
        <dbReference type="ARBA" id="ARBA00022806"/>
    </source>
</evidence>
<organism evidence="13">
    <name type="scientific">freshwater metagenome</name>
    <dbReference type="NCBI Taxonomy" id="449393"/>
    <lineage>
        <taxon>unclassified sequences</taxon>
        <taxon>metagenomes</taxon>
        <taxon>ecological metagenomes</taxon>
    </lineage>
</organism>
<dbReference type="Pfam" id="PF13538">
    <property type="entry name" value="UvrD_C_2"/>
    <property type="match status" value="1"/>
</dbReference>
<dbReference type="InterPro" id="IPR027785">
    <property type="entry name" value="UvrD-like_helicase_C"/>
</dbReference>
<evidence type="ECO:0000313" key="12">
    <source>
        <dbReference type="EMBL" id="CAB4723957.1"/>
    </source>
</evidence>
<dbReference type="EMBL" id="CAFBOF010000045">
    <property type="protein sequence ID" value="CAB4985898.1"/>
    <property type="molecule type" value="Genomic_DNA"/>
</dbReference>
<keyword evidence="10" id="KW-0413">Isomerase</keyword>
<dbReference type="InterPro" id="IPR006344">
    <property type="entry name" value="RecD"/>
</dbReference>
<dbReference type="InterPro" id="IPR003593">
    <property type="entry name" value="AAA+_ATPase"/>
</dbReference>
<keyword evidence="7" id="KW-0067">ATP-binding</keyword>
<feature type="domain" description="AAA+ ATPase" evidence="11">
    <location>
        <begin position="185"/>
        <end position="348"/>
    </location>
</feature>
<dbReference type="EMBL" id="CAFBPQ010000036">
    <property type="protein sequence ID" value="CAB5028074.1"/>
    <property type="molecule type" value="Genomic_DNA"/>
</dbReference>
<keyword evidence="8" id="KW-0238">DNA-binding</keyword>
<evidence type="ECO:0000313" key="15">
    <source>
        <dbReference type="EMBL" id="CAB5028074.1"/>
    </source>
</evidence>
<protein>
    <submittedName>
        <fullName evidence="13">Unannotated protein</fullName>
    </submittedName>
</protein>
<evidence type="ECO:0000256" key="2">
    <source>
        <dbReference type="ARBA" id="ARBA00022741"/>
    </source>
</evidence>
<keyword evidence="9" id="KW-0234">DNA repair</keyword>
<evidence type="ECO:0000256" key="8">
    <source>
        <dbReference type="ARBA" id="ARBA00023125"/>
    </source>
</evidence>
<dbReference type="CDD" id="cd18809">
    <property type="entry name" value="SF1_C_RecD"/>
    <property type="match status" value="1"/>
</dbReference>
<dbReference type="SMART" id="SM00382">
    <property type="entry name" value="AAA"/>
    <property type="match status" value="1"/>
</dbReference>
<dbReference type="PANTHER" id="PTHR43788">
    <property type="entry name" value="DNA2/NAM7 HELICASE FAMILY MEMBER"/>
    <property type="match status" value="1"/>
</dbReference>
<accession>A0A6J7GQ08</accession>
<dbReference type="InterPro" id="IPR027417">
    <property type="entry name" value="P-loop_NTPase"/>
</dbReference>
<dbReference type="CDD" id="cd17933">
    <property type="entry name" value="DEXSc_RecD-like"/>
    <property type="match status" value="1"/>
</dbReference>
<gene>
    <name evidence="12" type="ORF">UFOPK2683_00846</name>
    <name evidence="13" type="ORF">UFOPK3605_00985</name>
    <name evidence="14" type="ORF">UFOPK3897_01417</name>
    <name evidence="15" type="ORF">UFOPK4121_01105</name>
</gene>
<proteinExistence type="inferred from homology"/>
<keyword evidence="3" id="KW-0227">DNA damage</keyword>
<keyword evidence="6" id="KW-0269">Exonuclease</keyword>
<keyword evidence="4" id="KW-0378">Hydrolase</keyword>
<reference evidence="13" key="1">
    <citation type="submission" date="2020-05" db="EMBL/GenBank/DDBJ databases">
        <authorList>
            <person name="Chiriac C."/>
            <person name="Salcher M."/>
            <person name="Ghai R."/>
            <person name="Kavagutti S V."/>
        </authorList>
    </citation>
    <scope>NUCLEOTIDE SEQUENCE</scope>
</reference>
<dbReference type="InterPro" id="IPR041851">
    <property type="entry name" value="RecD_N_sf"/>
</dbReference>
<evidence type="ECO:0000256" key="7">
    <source>
        <dbReference type="ARBA" id="ARBA00022840"/>
    </source>
</evidence>
<dbReference type="EMBL" id="CAEZYK010000041">
    <property type="protein sequence ID" value="CAB4723957.1"/>
    <property type="molecule type" value="Genomic_DNA"/>
</dbReference>
<evidence type="ECO:0000313" key="13">
    <source>
        <dbReference type="EMBL" id="CAB4909244.1"/>
    </source>
</evidence>
<dbReference type="InterPro" id="IPR049550">
    <property type="entry name" value="RecD_N"/>
</dbReference>
<dbReference type="EMBL" id="CAFBMM010000047">
    <property type="protein sequence ID" value="CAB4909244.1"/>
    <property type="molecule type" value="Genomic_DNA"/>
</dbReference>
<evidence type="ECO:0000259" key="11">
    <source>
        <dbReference type="SMART" id="SM00382"/>
    </source>
</evidence>
<dbReference type="PANTHER" id="PTHR43788:SF6">
    <property type="entry name" value="DNA HELICASE B"/>
    <property type="match status" value="1"/>
</dbReference>
<keyword evidence="1" id="KW-0540">Nuclease</keyword>
<evidence type="ECO:0000256" key="10">
    <source>
        <dbReference type="ARBA" id="ARBA00023235"/>
    </source>
</evidence>
<evidence type="ECO:0000256" key="3">
    <source>
        <dbReference type="ARBA" id="ARBA00022763"/>
    </source>
</evidence>
<dbReference type="AlphaFoldDB" id="A0A6J7GQ08"/>
<dbReference type="Pfam" id="PF21185">
    <property type="entry name" value="RecD_N"/>
    <property type="match status" value="1"/>
</dbReference>
<evidence type="ECO:0000256" key="6">
    <source>
        <dbReference type="ARBA" id="ARBA00022839"/>
    </source>
</evidence>
<dbReference type="GO" id="GO:0005524">
    <property type="term" value="F:ATP binding"/>
    <property type="evidence" value="ECO:0007669"/>
    <property type="project" value="UniProtKB-KW"/>
</dbReference>
<dbReference type="GO" id="GO:0009338">
    <property type="term" value="C:exodeoxyribonuclease V complex"/>
    <property type="evidence" value="ECO:0007669"/>
    <property type="project" value="InterPro"/>
</dbReference>
<dbReference type="Pfam" id="PF13245">
    <property type="entry name" value="AAA_19"/>
    <property type="match status" value="1"/>
</dbReference>
<dbReference type="GO" id="GO:0008854">
    <property type="term" value="F:exodeoxyribonuclease V activity"/>
    <property type="evidence" value="ECO:0007669"/>
    <property type="project" value="InterPro"/>
</dbReference>
<keyword evidence="2" id="KW-0547">Nucleotide-binding</keyword>
<dbReference type="SUPFAM" id="SSF52540">
    <property type="entry name" value="P-loop containing nucleoside triphosphate hydrolases"/>
    <property type="match status" value="1"/>
</dbReference>
<dbReference type="HAMAP" id="MF_01487">
    <property type="entry name" value="RecD"/>
    <property type="match status" value="1"/>
</dbReference>
<sequence length="600" mass="64771">MTTDIAVPKSAQSLEPFVAAGVFEPIDIHAAGSLARLITGLEPEIILGAALAMRAVREGHVCVLVDDAYADIDLSDNAKKLPWPTPEKWRSVLTASPAVRVVEPSETVVVAPGEALVPLVFDGVRIYLDRYYDYELKLADFLLDRSGSERINVDESEIEKTLDEIYGKLTGEIDYQREAVRRALTGRLTVIAGGPGTGKTFTINRLLKASRILDGGRPRAIALAAPTGKAAARMTEALSDGEIKATTLHRLLNITPQHPARFNADNPLPFDLVVVDEASMVQLALMTQLFTALSPNASVVLVGDPSQLASVEAGAVLGDIVTATTPDPDSGSVNVALADCTVTLKRNHRFSAESGIAELSQLVDAGETEAVLSCLRAGHDDVVWIDPSNPDDTARVEQETIAAATQVVNAARNGNAEEALEKSIEHNVVCATRYGKFGVHYWTDKIQNELLNTILDCGADRPWYAGRPIMITHNDYLNNLFNGDTGLVVSQSNSAQGLDELKVIFAQDGELRRFNSSQLGEHTTWWASTIHKTQGSEFDRVVVCLPEPPARVLARELLYTGITRARAHVSVVASEAALRMAIETPALRASGLVGHLRQSE</sequence>
<dbReference type="Gene3D" id="3.40.50.300">
    <property type="entry name" value="P-loop containing nucleotide triphosphate hydrolases"/>
    <property type="match status" value="3"/>
</dbReference>
<dbReference type="GO" id="GO:0006302">
    <property type="term" value="P:double-strand break repair"/>
    <property type="evidence" value="ECO:0007669"/>
    <property type="project" value="InterPro"/>
</dbReference>
<keyword evidence="5" id="KW-0347">Helicase</keyword>
<dbReference type="GO" id="GO:0006310">
    <property type="term" value="P:DNA recombination"/>
    <property type="evidence" value="ECO:0007669"/>
    <property type="project" value="InterPro"/>
</dbReference>
<name>A0A6J7GQ08_9ZZZZ</name>
<dbReference type="GO" id="GO:0003677">
    <property type="term" value="F:DNA binding"/>
    <property type="evidence" value="ECO:0007669"/>
    <property type="project" value="UniProtKB-KW"/>
</dbReference>
<dbReference type="InterPro" id="IPR050534">
    <property type="entry name" value="Coronavir_polyprotein_1ab"/>
</dbReference>
<evidence type="ECO:0000256" key="9">
    <source>
        <dbReference type="ARBA" id="ARBA00023204"/>
    </source>
</evidence>
<evidence type="ECO:0000256" key="1">
    <source>
        <dbReference type="ARBA" id="ARBA00022722"/>
    </source>
</evidence>
<evidence type="ECO:0000256" key="4">
    <source>
        <dbReference type="ARBA" id="ARBA00022801"/>
    </source>
</evidence>
<dbReference type="NCBIfam" id="TIGR01447">
    <property type="entry name" value="recD"/>
    <property type="match status" value="1"/>
</dbReference>